<feature type="compositionally biased region" description="Pro residues" evidence="1">
    <location>
        <begin position="174"/>
        <end position="190"/>
    </location>
</feature>
<proteinExistence type="predicted"/>
<feature type="compositionally biased region" description="Basic and acidic residues" evidence="1">
    <location>
        <begin position="141"/>
        <end position="172"/>
    </location>
</feature>
<evidence type="ECO:0000256" key="1">
    <source>
        <dbReference type="SAM" id="MobiDB-lite"/>
    </source>
</evidence>
<evidence type="ECO:0000313" key="2">
    <source>
        <dbReference type="EMBL" id="NYH92954.1"/>
    </source>
</evidence>
<dbReference type="AlphaFoldDB" id="A0A852ZJ13"/>
<accession>A0A852ZJ13</accession>
<evidence type="ECO:0000313" key="3">
    <source>
        <dbReference type="Proteomes" id="UP000579605"/>
    </source>
</evidence>
<name>A0A852ZJ13_9ACTN</name>
<feature type="region of interest" description="Disordered" evidence="1">
    <location>
        <begin position="255"/>
        <end position="331"/>
    </location>
</feature>
<feature type="compositionally biased region" description="Basic and acidic residues" evidence="1">
    <location>
        <begin position="297"/>
        <end position="322"/>
    </location>
</feature>
<gene>
    <name evidence="2" type="ORF">F4554_005592</name>
</gene>
<feature type="region of interest" description="Disordered" evidence="1">
    <location>
        <begin position="135"/>
        <end position="224"/>
    </location>
</feature>
<dbReference type="RefSeq" id="WP_179790392.1">
    <property type="nucleotide sequence ID" value="NZ_BAAARR010000031.1"/>
</dbReference>
<feature type="compositionally biased region" description="Basic and acidic residues" evidence="1">
    <location>
        <begin position="255"/>
        <end position="266"/>
    </location>
</feature>
<sequence>MEALIFALVIAGLIQRVAADWWAGVTGRQFPSHTYRARRMELRAARHAAAGTTPPARSPARQYAADMWAYTWDGLAQRQQVRHAERLDAWQRKRQEPSGPQPMRDHLRLLWHTGPVAWWANAWQTRTDKRNHKLADAAGEPSDRQPAEPRPDQRPPADPRGSGERRTDRNDGRPPAPDAEPKQAPHPPDLSPDTDGAPSDVGARVIPFPTAPSPGQGGGWEHEHADLWKEAYDHARNAGAGDRAPFYADWYARGHLNDEPADRPDHQTAYARYLATRELDEPPNPDCYAPEGASEADTSKADTSETTSKDSGKTSESERNDTVDTTANAEVTGLQSARQYVASMADATRQGSNSIESAMSGLLAGDVTGPALQHLTAAQESLAAAAGAFEQASSVLDRHQGVAEAYAANPDAGTREFIKSE</sequence>
<dbReference type="Proteomes" id="UP000579605">
    <property type="component" value="Unassembled WGS sequence"/>
</dbReference>
<organism evidence="2 3">
    <name type="scientific">Actinopolymorpha rutila</name>
    <dbReference type="NCBI Taxonomy" id="446787"/>
    <lineage>
        <taxon>Bacteria</taxon>
        <taxon>Bacillati</taxon>
        <taxon>Actinomycetota</taxon>
        <taxon>Actinomycetes</taxon>
        <taxon>Propionibacteriales</taxon>
        <taxon>Actinopolymorphaceae</taxon>
        <taxon>Actinopolymorpha</taxon>
    </lineage>
</organism>
<reference evidence="2 3" key="1">
    <citation type="submission" date="2020-07" db="EMBL/GenBank/DDBJ databases">
        <title>Sequencing the genomes of 1000 actinobacteria strains.</title>
        <authorList>
            <person name="Klenk H.-P."/>
        </authorList>
    </citation>
    <scope>NUCLEOTIDE SEQUENCE [LARGE SCALE GENOMIC DNA]</scope>
    <source>
        <strain evidence="2 3">DSM 18448</strain>
    </source>
</reference>
<dbReference type="EMBL" id="JACBZH010000001">
    <property type="protein sequence ID" value="NYH92954.1"/>
    <property type="molecule type" value="Genomic_DNA"/>
</dbReference>
<keyword evidence="3" id="KW-1185">Reference proteome</keyword>
<comment type="caution">
    <text evidence="2">The sequence shown here is derived from an EMBL/GenBank/DDBJ whole genome shotgun (WGS) entry which is preliminary data.</text>
</comment>
<protein>
    <submittedName>
        <fullName evidence="2">Uncharacterized protein</fullName>
    </submittedName>
</protein>